<sequence>MRHKSNGGSVRSCSGDSLEESEKVKPPEYQGGSALPTKLRRLCEDCRPRTLERRDGSEGSTTRPEKLFPERMRLRREVRPVSVLNLSSSDKPSRSRLMATIEPFPGRRRYRASSQGKWRGRSELMLRHGVDAIRKRMKQRGRVWRGQQVAKLVLGRCFTYRTRGKDYQ</sequence>
<dbReference type="EMBL" id="JAAMPC010000011">
    <property type="protein sequence ID" value="KAG2283436.1"/>
    <property type="molecule type" value="Genomic_DNA"/>
</dbReference>
<comment type="caution">
    <text evidence="2">The sequence shown here is derived from an EMBL/GenBank/DDBJ whole genome shotgun (WGS) entry which is preliminary data.</text>
</comment>
<name>A0A8X7R7V9_BRACI</name>
<feature type="region of interest" description="Disordered" evidence="1">
    <location>
        <begin position="1"/>
        <end position="69"/>
    </location>
</feature>
<evidence type="ECO:0000313" key="2">
    <source>
        <dbReference type="EMBL" id="KAG2283436.1"/>
    </source>
</evidence>
<feature type="compositionally biased region" description="Basic and acidic residues" evidence="1">
    <location>
        <begin position="41"/>
        <end position="69"/>
    </location>
</feature>
<reference evidence="2 3" key="1">
    <citation type="submission" date="2020-02" db="EMBL/GenBank/DDBJ databases">
        <authorList>
            <person name="Ma Q."/>
            <person name="Huang Y."/>
            <person name="Song X."/>
            <person name="Pei D."/>
        </authorList>
    </citation>
    <scope>NUCLEOTIDE SEQUENCE [LARGE SCALE GENOMIC DNA]</scope>
    <source>
        <strain evidence="2">Sxm20200214</strain>
        <tissue evidence="2">Leaf</tissue>
    </source>
</reference>
<protein>
    <submittedName>
        <fullName evidence="2">Uncharacterized protein</fullName>
    </submittedName>
</protein>
<evidence type="ECO:0000313" key="3">
    <source>
        <dbReference type="Proteomes" id="UP000886595"/>
    </source>
</evidence>
<feature type="compositionally biased region" description="Polar residues" evidence="1">
    <location>
        <begin position="1"/>
        <end position="15"/>
    </location>
</feature>
<proteinExistence type="predicted"/>
<accession>A0A8X7R7V9</accession>
<evidence type="ECO:0000256" key="1">
    <source>
        <dbReference type="SAM" id="MobiDB-lite"/>
    </source>
</evidence>
<keyword evidence="3" id="KW-1185">Reference proteome</keyword>
<organism evidence="2 3">
    <name type="scientific">Brassica carinata</name>
    <name type="common">Ethiopian mustard</name>
    <name type="synonym">Abyssinian cabbage</name>
    <dbReference type="NCBI Taxonomy" id="52824"/>
    <lineage>
        <taxon>Eukaryota</taxon>
        <taxon>Viridiplantae</taxon>
        <taxon>Streptophyta</taxon>
        <taxon>Embryophyta</taxon>
        <taxon>Tracheophyta</taxon>
        <taxon>Spermatophyta</taxon>
        <taxon>Magnoliopsida</taxon>
        <taxon>eudicotyledons</taxon>
        <taxon>Gunneridae</taxon>
        <taxon>Pentapetalae</taxon>
        <taxon>rosids</taxon>
        <taxon>malvids</taxon>
        <taxon>Brassicales</taxon>
        <taxon>Brassicaceae</taxon>
        <taxon>Brassiceae</taxon>
        <taxon>Brassica</taxon>
    </lineage>
</organism>
<gene>
    <name evidence="2" type="ORF">Bca52824_054656</name>
</gene>
<dbReference type="Proteomes" id="UP000886595">
    <property type="component" value="Unassembled WGS sequence"/>
</dbReference>
<dbReference type="AlphaFoldDB" id="A0A8X7R7V9"/>